<feature type="chain" id="PRO_5014907803" evidence="1">
    <location>
        <begin position="30"/>
        <end position="677"/>
    </location>
</feature>
<dbReference type="AlphaFoldDB" id="A0A2K8YWJ3"/>
<protein>
    <submittedName>
        <fullName evidence="4">Transglutaminase</fullName>
    </submittedName>
</protein>
<evidence type="ECO:0000256" key="1">
    <source>
        <dbReference type="SAM" id="SignalP"/>
    </source>
</evidence>
<sequence>MFTFLPYQRSLLLTLALVFLGFHAGFAQKAKDPAPIVKFGQITPDQFSNTTSDSTAEAVVLYDYGEVTFENGSSELWLVCNYHVRIQIRKKSAYDRATIQFIARRGKQGQHEIVTNVDGYTYNLTNGSLTFDRLTKTGHFTEKASDQFWIEKYTLPNVREGSIIEYQYTTRTPFSISYNPRTWKFQQEIPVNWSEYRITIPDYFYYKILQSGYLSMTVNKRESTSVDLLSGQGSVTASAYRFAIGNVPAFRDEAYITTEDDYLSKIEFELASYQLPGASGPLNTNISVGWEAMDKTLLNDADFGGQIKRAAFLRETAKTLNSKHTDTLSRVNAAYDFVRQTIKWNEEASIWSGNIKKAFEDKKGDVADINLMLIALLREMDIDANPVILSTRSHGRINETYPLLKKFNYVVAQVSIGGKDQLLDATDPYLVPGMLPVRCLNGTGRLVHPTKARFISLLPAERDIESQIGSFTLSRDGEVAGTLMHSHGGYSAWSSRKQFAMEGKTKYLERVQKKRTAWQIEQADFSGTDITNSSFNEKYSLTIPEACSRAGDRLYFRPMLTEAHGENPFKEAERLYPVDFGTQIEETFTATYTLPEGFQVEEMPKPVSMVLPENGGRFLYQLAVTNGNQLQVVSRIILRKTRYLAGEYGPLRELFSRIAAKHAEQVVLKRGAVAEKK</sequence>
<evidence type="ECO:0000259" key="3">
    <source>
        <dbReference type="Pfam" id="PF12969"/>
    </source>
</evidence>
<dbReference type="OrthoDB" id="98874at2"/>
<dbReference type="Gene3D" id="3.10.620.30">
    <property type="match status" value="1"/>
</dbReference>
<evidence type="ECO:0000259" key="2">
    <source>
        <dbReference type="Pfam" id="PF01841"/>
    </source>
</evidence>
<dbReference type="Pfam" id="PF01841">
    <property type="entry name" value="Transglut_core"/>
    <property type="match status" value="1"/>
</dbReference>
<keyword evidence="1" id="KW-0732">Signal</keyword>
<name>A0A2K8YWJ3_9BACT</name>
<evidence type="ECO:0000313" key="4">
    <source>
        <dbReference type="EMBL" id="AUD02002.1"/>
    </source>
</evidence>
<feature type="signal peptide" evidence="1">
    <location>
        <begin position="1"/>
        <end position="29"/>
    </location>
</feature>
<dbReference type="Proteomes" id="UP000232883">
    <property type="component" value="Chromosome"/>
</dbReference>
<dbReference type="Gene3D" id="2.60.120.1130">
    <property type="match status" value="1"/>
</dbReference>
<dbReference type="RefSeq" id="WP_100987722.1">
    <property type="nucleotide sequence ID" value="NZ_CP025096.1"/>
</dbReference>
<dbReference type="Gene3D" id="2.60.40.3140">
    <property type="match status" value="1"/>
</dbReference>
<evidence type="ECO:0000313" key="5">
    <source>
        <dbReference type="Proteomes" id="UP000232883"/>
    </source>
</evidence>
<organism evidence="4 5">
    <name type="scientific">Spirosoma pollinicola</name>
    <dbReference type="NCBI Taxonomy" id="2057025"/>
    <lineage>
        <taxon>Bacteria</taxon>
        <taxon>Pseudomonadati</taxon>
        <taxon>Bacteroidota</taxon>
        <taxon>Cytophagia</taxon>
        <taxon>Cytophagales</taxon>
        <taxon>Cytophagaceae</taxon>
        <taxon>Spirosoma</taxon>
    </lineage>
</organism>
<gene>
    <name evidence="4" type="ORF">CWM47_09365</name>
</gene>
<keyword evidence="5" id="KW-1185">Reference proteome</keyword>
<dbReference type="Pfam" id="PF12969">
    <property type="entry name" value="DUF3857"/>
    <property type="match status" value="1"/>
</dbReference>
<feature type="domain" description="DUF3857" evidence="3">
    <location>
        <begin position="153"/>
        <end position="210"/>
    </location>
</feature>
<dbReference type="KEGG" id="spir:CWM47_09365"/>
<dbReference type="InterPro" id="IPR038765">
    <property type="entry name" value="Papain-like_cys_pep_sf"/>
</dbReference>
<feature type="domain" description="Transglutaminase-like" evidence="2">
    <location>
        <begin position="315"/>
        <end position="395"/>
    </location>
</feature>
<dbReference type="InterPro" id="IPR024618">
    <property type="entry name" value="DUF3857"/>
</dbReference>
<proteinExistence type="predicted"/>
<reference evidence="4 5" key="1">
    <citation type="submission" date="2017-11" db="EMBL/GenBank/DDBJ databases">
        <title>Taxonomic description and genome sequences of Spirosoma HA7 sp. nov., isolated from pollen microhabitat of Corylus avellana.</title>
        <authorList>
            <person name="Ambika Manirajan B."/>
            <person name="Suarez C."/>
            <person name="Ratering S."/>
            <person name="Geissler-Plaum R."/>
            <person name="Cardinale M."/>
            <person name="Sylvia S."/>
        </authorList>
    </citation>
    <scope>NUCLEOTIDE SEQUENCE [LARGE SCALE GENOMIC DNA]</scope>
    <source>
        <strain evidence="4 5">HA7</strain>
    </source>
</reference>
<dbReference type="EMBL" id="CP025096">
    <property type="protein sequence ID" value="AUD02002.1"/>
    <property type="molecule type" value="Genomic_DNA"/>
</dbReference>
<dbReference type="InterPro" id="IPR002931">
    <property type="entry name" value="Transglutaminase-like"/>
</dbReference>
<accession>A0A2K8YWJ3</accession>
<dbReference type="SUPFAM" id="SSF54001">
    <property type="entry name" value="Cysteine proteinases"/>
    <property type="match status" value="1"/>
</dbReference>